<feature type="region of interest" description="Disordered" evidence="1">
    <location>
        <begin position="94"/>
        <end position="160"/>
    </location>
</feature>
<feature type="region of interest" description="Disordered" evidence="1">
    <location>
        <begin position="37"/>
        <end position="62"/>
    </location>
</feature>
<reference evidence="2" key="2">
    <citation type="submission" date="2018-05" db="EMBL/GenBank/DDBJ databases">
        <title>OmerRS3 (Oryza meridionalis Reference Sequence Version 3).</title>
        <authorList>
            <person name="Zhang J."/>
            <person name="Kudrna D."/>
            <person name="Lee S."/>
            <person name="Talag J."/>
            <person name="Welchert J."/>
            <person name="Wing R.A."/>
        </authorList>
    </citation>
    <scope>NUCLEOTIDE SEQUENCE [LARGE SCALE GENOMIC DNA]</scope>
    <source>
        <strain evidence="2">cv. OR44</strain>
    </source>
</reference>
<dbReference type="AlphaFoldDB" id="A0A0E0CWG2"/>
<dbReference type="InterPro" id="IPR008004">
    <property type="entry name" value="OCTOPUS-like"/>
</dbReference>
<feature type="compositionally biased region" description="Basic and acidic residues" evidence="1">
    <location>
        <begin position="110"/>
        <end position="124"/>
    </location>
</feature>
<dbReference type="Gramene" id="OMERI03G06400.2">
    <property type="protein sequence ID" value="OMERI03G06400.2"/>
    <property type="gene ID" value="OMERI03G06400"/>
</dbReference>
<protein>
    <submittedName>
        <fullName evidence="2">Uncharacterized protein</fullName>
    </submittedName>
</protein>
<keyword evidence="3" id="KW-1185">Reference proteome</keyword>
<accession>A0A0E0CWG2</accession>
<organism evidence="2">
    <name type="scientific">Oryza meridionalis</name>
    <dbReference type="NCBI Taxonomy" id="40149"/>
    <lineage>
        <taxon>Eukaryota</taxon>
        <taxon>Viridiplantae</taxon>
        <taxon>Streptophyta</taxon>
        <taxon>Embryophyta</taxon>
        <taxon>Tracheophyta</taxon>
        <taxon>Spermatophyta</taxon>
        <taxon>Magnoliopsida</taxon>
        <taxon>Liliopsida</taxon>
        <taxon>Poales</taxon>
        <taxon>Poaceae</taxon>
        <taxon>BOP clade</taxon>
        <taxon>Oryzoideae</taxon>
        <taxon>Oryzeae</taxon>
        <taxon>Oryzinae</taxon>
        <taxon>Oryza</taxon>
    </lineage>
</organism>
<proteinExistence type="predicted"/>
<dbReference type="eggNOG" id="ENOG502S7SD">
    <property type="taxonomic scope" value="Eukaryota"/>
</dbReference>
<evidence type="ECO:0000256" key="1">
    <source>
        <dbReference type="SAM" id="MobiDB-lite"/>
    </source>
</evidence>
<dbReference type="PANTHER" id="PTHR34046">
    <property type="entry name" value="OS06G0218800 PROTEIN"/>
    <property type="match status" value="1"/>
</dbReference>
<feature type="compositionally biased region" description="Basic and acidic residues" evidence="1">
    <location>
        <begin position="144"/>
        <end position="160"/>
    </location>
</feature>
<name>A0A0E0CWG2_9ORYZ</name>
<dbReference type="Pfam" id="PF05340">
    <property type="entry name" value="DUF740"/>
    <property type="match status" value="1"/>
</dbReference>
<evidence type="ECO:0000313" key="3">
    <source>
        <dbReference type="Proteomes" id="UP000008021"/>
    </source>
</evidence>
<dbReference type="Proteomes" id="UP000008021">
    <property type="component" value="Chromosome 3"/>
</dbReference>
<dbReference type="EnsemblPlants" id="OMERI03G06400.2">
    <property type="protein sequence ID" value="OMERI03G06400.2"/>
    <property type="gene ID" value="OMERI03G06400"/>
</dbReference>
<reference evidence="2" key="1">
    <citation type="submission" date="2015-04" db="UniProtKB">
        <authorList>
            <consortium name="EnsemblPlants"/>
        </authorList>
    </citation>
    <scope>IDENTIFICATION</scope>
</reference>
<feature type="compositionally biased region" description="Basic residues" evidence="1">
    <location>
        <begin position="125"/>
        <end position="136"/>
    </location>
</feature>
<dbReference type="PANTHER" id="PTHR34046:SF19">
    <property type="entry name" value="RAPIDLY ELICITED PROTEIN, PUTATIVE-RELATED"/>
    <property type="match status" value="1"/>
</dbReference>
<sequence length="192" mass="20882">MRRSEWEDRWCKRHPEHRLSKGVCPYCLRDRLAHLSASSSATTTTRASSSAESSGYSSGSPPRYAALSADVSSVHVVGGAGSSFANVAAFSQPLMPSSVSRKPAGSGQEEPGREASGKGKQQEVKRKKSGKKKKIGRFLSRLVGAEKRRQSGDADGGDLFHSKTMKEKTAHKWVAMVNTHGNLRPRLCRRVT</sequence>
<evidence type="ECO:0000313" key="2">
    <source>
        <dbReference type="EnsemblPlants" id="OMERI03G06400.2"/>
    </source>
</evidence>